<comment type="cofactor">
    <cofactor evidence="4">
        <name>Mg(2+)</name>
        <dbReference type="ChEBI" id="CHEBI:18420"/>
    </cofactor>
</comment>
<dbReference type="InterPro" id="IPR006379">
    <property type="entry name" value="HAD-SF_hydro_IIB"/>
</dbReference>
<dbReference type="PANTHER" id="PTHR43768">
    <property type="entry name" value="TREHALOSE 6-PHOSPHATE PHOSPHATASE"/>
    <property type="match status" value="1"/>
</dbReference>
<dbReference type="InterPro" id="IPR044651">
    <property type="entry name" value="OTSB-like"/>
</dbReference>
<proteinExistence type="inferred from homology"/>
<dbReference type="InterPro" id="IPR003337">
    <property type="entry name" value="Trehalose_PPase"/>
</dbReference>
<dbReference type="NCBIfam" id="TIGR01484">
    <property type="entry name" value="HAD-SF-IIB"/>
    <property type="match status" value="1"/>
</dbReference>
<dbReference type="AlphaFoldDB" id="A0A0P0Z131"/>
<name>A0A0P0Z131_9HYPH</name>
<comment type="pathway">
    <text evidence="1 4">Glycan biosynthesis; trehalose biosynthesis.</text>
</comment>
<dbReference type="Gene3D" id="3.40.50.1000">
    <property type="entry name" value="HAD superfamily/HAD-like"/>
    <property type="match status" value="1"/>
</dbReference>
<comment type="function">
    <text evidence="4">Removes the phosphate from trehalose 6-phosphate to produce free trehalose.</text>
</comment>
<dbReference type="PANTHER" id="PTHR43768:SF3">
    <property type="entry name" value="TREHALOSE 6-PHOSPHATE PHOSPHATASE"/>
    <property type="match status" value="1"/>
</dbReference>
<dbReference type="InterPro" id="IPR023214">
    <property type="entry name" value="HAD_sf"/>
</dbReference>
<dbReference type="UniPathway" id="UPA00299"/>
<dbReference type="CDD" id="cd01627">
    <property type="entry name" value="HAD_TPP"/>
    <property type="match status" value="1"/>
</dbReference>
<dbReference type="RefSeq" id="WP_062228403.1">
    <property type="nucleotide sequence ID" value="NZ_BBWR01000012.1"/>
</dbReference>
<dbReference type="EMBL" id="LC066375">
    <property type="protein sequence ID" value="BAT27335.1"/>
    <property type="molecule type" value="Genomic_DNA"/>
</dbReference>
<reference evidence="5" key="1">
    <citation type="journal article" date="2015" name="Proc. Natl. Acad. Sci. U.S.A.">
        <title>Bacterial clade with the ribosomal RNA operon on a small plasmid rather than the chromosome.</title>
        <authorList>
            <person name="Anda M."/>
            <person name="Ohtsubo Y."/>
            <person name="Okubo T."/>
            <person name="Sugawara M."/>
            <person name="Nagata Y."/>
            <person name="Tsuda M."/>
            <person name="Minamisawa K."/>
            <person name="Mitsui H."/>
        </authorList>
    </citation>
    <scope>NUCLEOTIDE SEQUENCE</scope>
    <source>
        <strain evidence="5">JCM 14755</strain>
    </source>
</reference>
<keyword evidence="3 4" id="KW-0378">Hydrolase</keyword>
<comment type="catalytic activity">
    <reaction evidence="4">
        <text>alpha,alpha-trehalose 6-phosphate + H2O = alpha,alpha-trehalose + phosphate</text>
        <dbReference type="Rhea" id="RHEA:23420"/>
        <dbReference type="ChEBI" id="CHEBI:15377"/>
        <dbReference type="ChEBI" id="CHEBI:16551"/>
        <dbReference type="ChEBI" id="CHEBI:43474"/>
        <dbReference type="ChEBI" id="CHEBI:58429"/>
        <dbReference type="EC" id="3.1.3.12"/>
    </reaction>
</comment>
<dbReference type="GO" id="GO:0004805">
    <property type="term" value="F:trehalose-phosphatase activity"/>
    <property type="evidence" value="ECO:0007669"/>
    <property type="project" value="UniProtKB-EC"/>
</dbReference>
<dbReference type="NCBIfam" id="TIGR00685">
    <property type="entry name" value="T6PP"/>
    <property type="match status" value="1"/>
</dbReference>
<evidence type="ECO:0000256" key="2">
    <source>
        <dbReference type="ARBA" id="ARBA00008770"/>
    </source>
</evidence>
<dbReference type="SUPFAM" id="SSF56784">
    <property type="entry name" value="HAD-like"/>
    <property type="match status" value="1"/>
</dbReference>
<keyword evidence="4" id="KW-0479">Metal-binding</keyword>
<dbReference type="OrthoDB" id="9814913at2"/>
<keyword evidence="4" id="KW-0460">Magnesium</keyword>
<dbReference type="GO" id="GO:0046872">
    <property type="term" value="F:metal ion binding"/>
    <property type="evidence" value="ECO:0007669"/>
    <property type="project" value="UniProtKB-KW"/>
</dbReference>
<accession>A0A0P0Z131</accession>
<dbReference type="InterPro" id="IPR036412">
    <property type="entry name" value="HAD-like_sf"/>
</dbReference>
<dbReference type="Pfam" id="PF02358">
    <property type="entry name" value="Trehalose_PPase"/>
    <property type="match status" value="1"/>
</dbReference>
<evidence type="ECO:0000313" key="5">
    <source>
        <dbReference type="EMBL" id="BAT27335.1"/>
    </source>
</evidence>
<comment type="similarity">
    <text evidence="2 4">Belongs to the trehalose phosphatase family.</text>
</comment>
<dbReference type="GO" id="GO:0005992">
    <property type="term" value="P:trehalose biosynthetic process"/>
    <property type="evidence" value="ECO:0007669"/>
    <property type="project" value="UniProtKB-UniPathway"/>
</dbReference>
<organism evidence="5">
    <name type="scientific">Aureimonas frigidaquae</name>
    <dbReference type="NCBI Taxonomy" id="424757"/>
    <lineage>
        <taxon>Bacteria</taxon>
        <taxon>Pseudomonadati</taxon>
        <taxon>Pseudomonadota</taxon>
        <taxon>Alphaproteobacteria</taxon>
        <taxon>Hyphomicrobiales</taxon>
        <taxon>Aurantimonadaceae</taxon>
        <taxon>Aureimonas</taxon>
    </lineage>
</organism>
<protein>
    <recommendedName>
        <fullName evidence="4">Trehalose 6-phosphate phosphatase</fullName>
        <ecNumber evidence="4">3.1.3.12</ecNumber>
    </recommendedName>
</protein>
<evidence type="ECO:0000256" key="1">
    <source>
        <dbReference type="ARBA" id="ARBA00005199"/>
    </source>
</evidence>
<evidence type="ECO:0000256" key="4">
    <source>
        <dbReference type="RuleBase" id="RU361117"/>
    </source>
</evidence>
<dbReference type="EC" id="3.1.3.12" evidence="4"/>
<dbReference type="Gene3D" id="3.30.70.1020">
    <property type="entry name" value="Trehalose-6-phosphate phosphatase related protein, domain 2"/>
    <property type="match status" value="1"/>
</dbReference>
<evidence type="ECO:0000256" key="3">
    <source>
        <dbReference type="ARBA" id="ARBA00022801"/>
    </source>
</evidence>
<sequence length="245" mass="26277">MQAHDTIDFRKQALFLDFDGTLVDFADDPMAVAIRPATFASLRILQDRLDGALAIVSGRRIADLDHFLAPWTFSAAGVHGLELRQAPGSQVRRVARPEDLEPVRIALAAGVATEGRLRLEDKGTALVLHYRGAPELAGSASRLMEDAVAGLDGLKVMAGNNIVEVHPAGMDKGEALAALMASAPFAGRVPIYAGDDTTDEFAFRALARWNGIGIKVGEGQTAATRRLRDVAAVERWLNEEAARQA</sequence>